<evidence type="ECO:0000259" key="1">
    <source>
        <dbReference type="Pfam" id="PF05076"/>
    </source>
</evidence>
<dbReference type="InterPro" id="IPR020941">
    <property type="entry name" value="SUFU-like_domain"/>
</dbReference>
<accession>D8J272</accession>
<dbReference type="AlphaFoldDB" id="D8J272"/>
<protein>
    <submittedName>
        <fullName evidence="2">2-deoxystreptamine pathway aminotransferase protein</fullName>
    </submittedName>
</protein>
<dbReference type="PANTHER" id="PTHR10928:SF2">
    <property type="entry name" value="SUPPRESSOR OF FUSED HOMOLOG"/>
    <property type="match status" value="1"/>
</dbReference>
<dbReference type="GO" id="GO:0005737">
    <property type="term" value="C:cytoplasm"/>
    <property type="evidence" value="ECO:0007669"/>
    <property type="project" value="TreeGrafter"/>
</dbReference>
<dbReference type="SUPFAM" id="SSF103359">
    <property type="entry name" value="Suppressor of Fused, N-terminal domain"/>
    <property type="match status" value="1"/>
</dbReference>
<feature type="domain" description="Suppressor of fused-like" evidence="1">
    <location>
        <begin position="81"/>
        <end position="244"/>
    </location>
</feature>
<sequence length="394" mass="43482">MLWLCGVLLTAPYKIFADRQSNGVTVTDQKTNSFNSSNSQDDVDVDVDAVGWSAIDASLAALYGDQVPLHMGTLIKHRLGGPDPLDGISVYYRSHPVPHWHYVTYGFSELYDKEQEDQEESGYGFELTFRLQAAPGSTEPPSWVFSLLQNLARYVFSTGNVFRPGQWMSANGPIALDTDTRICSMAMTSDPELPALDTPNGHLRFIQVVGLTLEEEHAAKQWSPQDLLDALLPHMPLWITDLDRGSLLDDPALASQVNAGMERDGSSSGFMYTDVLGIAQRRRLLRSPLTEVTLGARQAGELCKLLPLRIPFGRPFTLAGRDWRLQFEPGETCGVATYDQRVVITMTSACAQDFAHTLLARAGSYQLAQLPNVSWLVQKTFIRDASGNVVNTIG</sequence>
<dbReference type="OrthoDB" id="9023549at2"/>
<dbReference type="EMBL" id="CP002039">
    <property type="protein sequence ID" value="ADJ64855.1"/>
    <property type="molecule type" value="Genomic_DNA"/>
</dbReference>
<dbReference type="GO" id="GO:0008483">
    <property type="term" value="F:transaminase activity"/>
    <property type="evidence" value="ECO:0007669"/>
    <property type="project" value="UniProtKB-KW"/>
</dbReference>
<name>D8J272_HERSS</name>
<evidence type="ECO:0000313" key="3">
    <source>
        <dbReference type="Proteomes" id="UP000000329"/>
    </source>
</evidence>
<dbReference type="HOGENOM" id="CLU_033906_0_0_4"/>
<dbReference type="InterPro" id="IPR007768">
    <property type="entry name" value="Suppressor_of_fused"/>
</dbReference>
<dbReference type="STRING" id="757424.Hsero_3374"/>
<evidence type="ECO:0000313" key="2">
    <source>
        <dbReference type="EMBL" id="ADJ64855.1"/>
    </source>
</evidence>
<gene>
    <name evidence="2" type="primary">btrU</name>
    <name evidence="2" type="ordered locus">Hsero_3374</name>
</gene>
<dbReference type="Proteomes" id="UP000000329">
    <property type="component" value="Chromosome"/>
</dbReference>
<dbReference type="PANTHER" id="PTHR10928">
    <property type="entry name" value="SUPPRESSOR OF FUSED"/>
    <property type="match status" value="1"/>
</dbReference>
<dbReference type="RefSeq" id="WP_013235319.1">
    <property type="nucleotide sequence ID" value="NC_014323.1"/>
</dbReference>
<keyword evidence="2" id="KW-0808">Transferase</keyword>
<reference evidence="2" key="1">
    <citation type="submission" date="2010-04" db="EMBL/GenBank/DDBJ databases">
        <title>The genome of Herbaspirillum seropedicae SmR1, an endophytic, nitrogen-fixing, plant-growth promoting beta-Proteobacteria.</title>
        <authorList>
            <person name="Pedrosa F.O."/>
            <person name="Monteiro R.A."/>
            <person name="Wassem R."/>
            <person name="Cruz L.M."/>
            <person name="Ayub R.A."/>
            <person name="Colauto N.B."/>
            <person name="Fernandez M.A."/>
            <person name="Fungaro M.H.P."/>
            <person name="Grisard E.C."/>
            <person name="Hungria M."/>
            <person name="Madeira H.M.F."/>
            <person name="Nodari R.O."/>
            <person name="Osaku C.A."/>
            <person name="Petzl-Erler M.L."/>
            <person name="Terenzi H."/>
            <person name="Vieira L.G.E."/>
            <person name="Almeida M.I.M."/>
            <person name="Alves L.R."/>
            <person name="Arantes O.M.N."/>
            <person name="Balsanelli E."/>
            <person name="Barcellos F.G."/>
            <person name="Baura V.A."/>
            <person name="Binde D.R."/>
            <person name="Campo R.J."/>
            <person name="Chubatsu L.S."/>
            <person name="Chueire L.M.O."/>
            <person name="Ciferri R.R."/>
            <person name="Correa L.C."/>
            <person name="da Conceicao Silva J.L."/>
            <person name="Dabul A.N.G."/>
            <person name="Dambros B.P."/>
            <person name="Faoro H."/>
            <person name="Favetti A."/>
            <person name="Friedermann G."/>
            <person name="Furlaneto M.C."/>
            <person name="Gasques L.S."/>
            <person name="Gimenes C.C.T."/>
            <person name="Gioppo N.M.R."/>
            <person name="Glienke-Blanco C."/>
            <person name="Godoy L.P."/>
            <person name="Guerra M.P."/>
            <person name="Karp S."/>
            <person name="Kava-Cordeiro V."/>
            <person name="Margarido V.P."/>
            <person name="Mathioni S.M."/>
            <person name="Menck-Soares M.A."/>
            <person name="Murace N.K."/>
            <person name="Nicolas M.F."/>
            <person name="Oliveira C.E.C."/>
            <person name="Pagnan N.A.B."/>
            <person name="Pamphile J.A."/>
            <person name="Patussi E.V."/>
            <person name="Pereira L.F.P."/>
            <person name="Pereira-Ferrari L."/>
            <person name="Pinto F.G.S."/>
            <person name="Precoma C."/>
            <person name="Prioli A.J."/>
            <person name="Prioli S.M.A.P."/>
            <person name="Raittz R.T."/>
            <person name="Ramos H.J.O."/>
            <person name="Ribeiro E.M.S.F."/>
            <person name="Rigo L.U."/>
            <person name="Rocha C.L.M.S.C."/>
            <person name="Rocha S.N."/>
            <person name="Santos K."/>
            <person name="Satori D."/>
            <person name="Silva A.G."/>
            <person name="Simao R.C.G."/>
            <person name="Soares M.A.M."/>
            <person name="Souza E.M."/>
            <person name="Steffens M.B.R."/>
            <person name="Steindel M."/>
            <person name="Tadra-Sfeir M.Z."/>
            <person name="Takahashi E.K."/>
            <person name="Torres R.A."/>
            <person name="Valle J.S."/>
            <person name="Vernal J.I."/>
            <person name="Vilas-Boas L.A."/>
            <person name="Watanabe M.A.E."/>
            <person name="Weiss V.A."/>
            <person name="Yates M.A."/>
            <person name="Souza E.M."/>
        </authorList>
    </citation>
    <scope>NUCLEOTIDE SEQUENCE [LARGE SCALE GENOMIC DNA]</scope>
    <source>
        <strain evidence="2">SmR1</strain>
    </source>
</reference>
<organism evidence="2 3">
    <name type="scientific">Herbaspirillum seropedicae (strain SmR1)</name>
    <dbReference type="NCBI Taxonomy" id="757424"/>
    <lineage>
        <taxon>Bacteria</taxon>
        <taxon>Pseudomonadati</taxon>
        <taxon>Pseudomonadota</taxon>
        <taxon>Betaproteobacteria</taxon>
        <taxon>Burkholderiales</taxon>
        <taxon>Oxalobacteraceae</taxon>
        <taxon>Herbaspirillum</taxon>
    </lineage>
</organism>
<dbReference type="InterPro" id="IPR037181">
    <property type="entry name" value="SUFU_N"/>
</dbReference>
<dbReference type="InterPro" id="IPR017429">
    <property type="entry name" value="Suppressor_of_fused_bac"/>
</dbReference>
<dbReference type="PIRSF" id="PIRSF038192">
    <property type="entry name" value="Txn_reg_BtrU_prd"/>
    <property type="match status" value="1"/>
</dbReference>
<dbReference type="eggNOG" id="ENOG502Z7T1">
    <property type="taxonomic scope" value="Bacteria"/>
</dbReference>
<dbReference type="KEGG" id="hse:Hsero_3374"/>
<dbReference type="Pfam" id="PF05076">
    <property type="entry name" value="SUFU"/>
    <property type="match status" value="1"/>
</dbReference>
<keyword evidence="2" id="KW-0032">Aminotransferase</keyword>
<keyword evidence="3" id="KW-1185">Reference proteome</keyword>
<proteinExistence type="predicted"/>